<dbReference type="InterPro" id="IPR028098">
    <property type="entry name" value="Glyco_trans_4-like_N"/>
</dbReference>
<sequence length="372" mass="41169">MNRPLRIALVAHPRHPIAEPFKGGMEAHSFHLARGLMARGHDVTLFAAGDSDPAFTIDSLLPVHYDRDYPWENTTPHPELYTVLDKAFGAARHRIFSGHYDIVHNNSLHRFVMQEAKRTGLPCVTSLHVPPFDAIHGVVRDTLSDTHHVTVTSARQNISWWGQAVPPESMVVHNGIDVACWPFGAAGGDHAIWCGRITRNKGPHLAIAAAKRANMSLRLFGYLEDRAYFDQEIAPELSEGISYGGVLEGAALSNEMQRAALLLFTPCWDEPFGLIAVEAMASGLPVASFDQGAAREIIGETAGRYASPGDVDGLALAIREASRIDRSLPRYRAEAFYSRETMIDNYEAIYRRVMAASSRVREGERPYETLML</sequence>
<dbReference type="GO" id="GO:0016757">
    <property type="term" value="F:glycosyltransferase activity"/>
    <property type="evidence" value="ECO:0007669"/>
    <property type="project" value="InterPro"/>
</dbReference>
<evidence type="ECO:0000313" key="3">
    <source>
        <dbReference type="EMBL" id="GEL52115.1"/>
    </source>
</evidence>
<protein>
    <submittedName>
        <fullName evidence="3">Glycosyl transferase family 1</fullName>
    </submittedName>
</protein>
<dbReference type="KEGG" id="abg:Asbog_02206"/>
<comment type="caution">
    <text evidence="3">The sequence shown here is derived from an EMBL/GenBank/DDBJ whole genome shotgun (WGS) entry which is preliminary data.</text>
</comment>
<dbReference type="Gene3D" id="3.40.50.2000">
    <property type="entry name" value="Glycogen Phosphorylase B"/>
    <property type="match status" value="2"/>
</dbReference>
<feature type="domain" description="Glycosyl transferase family 1" evidence="1">
    <location>
        <begin position="193"/>
        <end position="325"/>
    </location>
</feature>
<name>A0AAN4R0V4_9PROT</name>
<dbReference type="PANTHER" id="PTHR12526">
    <property type="entry name" value="GLYCOSYLTRANSFERASE"/>
    <property type="match status" value="1"/>
</dbReference>
<proteinExistence type="predicted"/>
<dbReference type="Pfam" id="PF00534">
    <property type="entry name" value="Glycos_transf_1"/>
    <property type="match status" value="1"/>
</dbReference>
<accession>A0AAN4R0V4</accession>
<evidence type="ECO:0000313" key="4">
    <source>
        <dbReference type="Proteomes" id="UP000321287"/>
    </source>
</evidence>
<dbReference type="PANTHER" id="PTHR12526:SF595">
    <property type="entry name" value="BLL5217 PROTEIN"/>
    <property type="match status" value="1"/>
</dbReference>
<dbReference type="Proteomes" id="UP000321287">
    <property type="component" value="Unassembled WGS sequence"/>
</dbReference>
<gene>
    <name evidence="3" type="ORF">ABO01nite_01220</name>
</gene>
<dbReference type="Pfam" id="PF13439">
    <property type="entry name" value="Glyco_transf_4"/>
    <property type="match status" value="1"/>
</dbReference>
<keyword evidence="3" id="KW-0808">Transferase</keyword>
<dbReference type="RefSeq" id="WP_062165161.1">
    <property type="nucleotide sequence ID" value="NZ_AP014690.1"/>
</dbReference>
<reference evidence="3 4" key="1">
    <citation type="submission" date="2019-07" db="EMBL/GenBank/DDBJ databases">
        <title>Whole genome shotgun sequence of Asaia bogorensis NBRC 16594.</title>
        <authorList>
            <person name="Hosoyama A."/>
            <person name="Uohara A."/>
            <person name="Ohji S."/>
            <person name="Ichikawa N."/>
        </authorList>
    </citation>
    <scope>NUCLEOTIDE SEQUENCE [LARGE SCALE GENOMIC DNA]</scope>
    <source>
        <strain evidence="3 4">NBRC 16594</strain>
    </source>
</reference>
<evidence type="ECO:0000259" key="1">
    <source>
        <dbReference type="Pfam" id="PF00534"/>
    </source>
</evidence>
<organism evidence="3 4">
    <name type="scientific">Asaia bogorensis NBRC 16594</name>
    <dbReference type="NCBI Taxonomy" id="1231624"/>
    <lineage>
        <taxon>Bacteria</taxon>
        <taxon>Pseudomonadati</taxon>
        <taxon>Pseudomonadota</taxon>
        <taxon>Alphaproteobacteria</taxon>
        <taxon>Acetobacterales</taxon>
        <taxon>Acetobacteraceae</taxon>
        <taxon>Asaia</taxon>
    </lineage>
</organism>
<dbReference type="SUPFAM" id="SSF53756">
    <property type="entry name" value="UDP-Glycosyltransferase/glycogen phosphorylase"/>
    <property type="match status" value="1"/>
</dbReference>
<dbReference type="AlphaFoldDB" id="A0AAN4R0V4"/>
<dbReference type="EMBL" id="BJVS01000001">
    <property type="protein sequence ID" value="GEL52115.1"/>
    <property type="molecule type" value="Genomic_DNA"/>
</dbReference>
<dbReference type="InterPro" id="IPR001296">
    <property type="entry name" value="Glyco_trans_1"/>
</dbReference>
<feature type="domain" description="Glycosyltransferase subfamily 4-like N-terminal" evidence="2">
    <location>
        <begin position="23"/>
        <end position="178"/>
    </location>
</feature>
<evidence type="ECO:0000259" key="2">
    <source>
        <dbReference type="Pfam" id="PF13439"/>
    </source>
</evidence>
<keyword evidence="4" id="KW-1185">Reference proteome</keyword>
<dbReference type="GeneID" id="78227228"/>